<gene>
    <name evidence="2" type="ORF">FVP33_15340</name>
</gene>
<reference evidence="2 3" key="1">
    <citation type="submission" date="2019-08" db="EMBL/GenBank/DDBJ databases">
        <title>Bacterial whole genome sequence for Glaciihabitans sp. CHu50b-6-2.</title>
        <authorList>
            <person name="Jin L."/>
        </authorList>
    </citation>
    <scope>NUCLEOTIDE SEQUENCE [LARGE SCALE GENOMIC DNA]</scope>
    <source>
        <strain evidence="2 3">CHu50b-6-2</strain>
    </source>
</reference>
<dbReference type="Gene3D" id="3.10.450.50">
    <property type="match status" value="1"/>
</dbReference>
<proteinExistence type="predicted"/>
<accession>A0A5C8UKT0</accession>
<dbReference type="EMBL" id="VRMG01000010">
    <property type="protein sequence ID" value="TXN28898.1"/>
    <property type="molecule type" value="Genomic_DNA"/>
</dbReference>
<evidence type="ECO:0000313" key="2">
    <source>
        <dbReference type="EMBL" id="TXN28898.1"/>
    </source>
</evidence>
<dbReference type="InterPro" id="IPR032710">
    <property type="entry name" value="NTF2-like_dom_sf"/>
</dbReference>
<protein>
    <submittedName>
        <fullName evidence="2">Nuclear transport factor 2 family protein</fullName>
    </submittedName>
</protein>
<comment type="caution">
    <text evidence="2">The sequence shown here is derived from an EMBL/GenBank/DDBJ whole genome shotgun (WGS) entry which is preliminary data.</text>
</comment>
<dbReference type="Proteomes" id="UP000321379">
    <property type="component" value="Unassembled WGS sequence"/>
</dbReference>
<dbReference type="SUPFAM" id="SSF54427">
    <property type="entry name" value="NTF2-like"/>
    <property type="match status" value="1"/>
</dbReference>
<dbReference type="RefSeq" id="WP_147784568.1">
    <property type="nucleotide sequence ID" value="NZ_VRMG01000010.1"/>
</dbReference>
<organism evidence="2 3">
    <name type="scientific">Lacisediminihabitans profunda</name>
    <dbReference type="NCBI Taxonomy" id="2594790"/>
    <lineage>
        <taxon>Bacteria</taxon>
        <taxon>Bacillati</taxon>
        <taxon>Actinomycetota</taxon>
        <taxon>Actinomycetes</taxon>
        <taxon>Micrococcales</taxon>
        <taxon>Microbacteriaceae</taxon>
        <taxon>Lacisediminihabitans</taxon>
    </lineage>
</organism>
<sequence length="127" mass="14370">MTDQREQQAIKAIRAANTAVNTAMVEARIDKLKQLLADDFVLAHITGYEQPKAEWLEEIRTGQMAYHDIRERSVDVQVDGSRALLVARNHVNATIWGSKALWPLRMTTTLAEIDGVWKPTHSRATTF</sequence>
<dbReference type="Pfam" id="PF14534">
    <property type="entry name" value="DUF4440"/>
    <property type="match status" value="1"/>
</dbReference>
<evidence type="ECO:0000259" key="1">
    <source>
        <dbReference type="Pfam" id="PF14534"/>
    </source>
</evidence>
<feature type="domain" description="DUF4440" evidence="1">
    <location>
        <begin position="13"/>
        <end position="118"/>
    </location>
</feature>
<dbReference type="InterPro" id="IPR027843">
    <property type="entry name" value="DUF4440"/>
</dbReference>
<keyword evidence="3" id="KW-1185">Reference proteome</keyword>
<name>A0A5C8UKT0_9MICO</name>
<evidence type="ECO:0000313" key="3">
    <source>
        <dbReference type="Proteomes" id="UP000321379"/>
    </source>
</evidence>
<dbReference type="AlphaFoldDB" id="A0A5C8UKT0"/>